<dbReference type="InterPro" id="IPR029016">
    <property type="entry name" value="GAF-like_dom_sf"/>
</dbReference>
<dbReference type="SUPFAM" id="SSF46785">
    <property type="entry name" value="Winged helix' DNA-binding domain"/>
    <property type="match status" value="1"/>
</dbReference>
<keyword evidence="6" id="KW-0614">Plasmid</keyword>
<gene>
    <name evidence="6" type="ORF">BVU17_17645</name>
</gene>
<organism evidence="6 7">
    <name type="scientific">Haloarcula taiwanensis</name>
    <dbReference type="NCBI Taxonomy" id="1932004"/>
    <lineage>
        <taxon>Archaea</taxon>
        <taxon>Methanobacteriati</taxon>
        <taxon>Methanobacteriota</taxon>
        <taxon>Stenosarchaea group</taxon>
        <taxon>Halobacteria</taxon>
        <taxon>Halobacteriales</taxon>
        <taxon>Haloarculaceae</taxon>
        <taxon>Haloarcula</taxon>
    </lineage>
</organism>
<dbReference type="SUPFAM" id="SSF55781">
    <property type="entry name" value="GAF domain-like"/>
    <property type="match status" value="1"/>
</dbReference>
<protein>
    <submittedName>
        <fullName evidence="6">Transcriptional regulator</fullName>
    </submittedName>
</protein>
<dbReference type="GO" id="GO:0045892">
    <property type="term" value="P:negative regulation of DNA-templated transcription"/>
    <property type="evidence" value="ECO:0007669"/>
    <property type="project" value="TreeGrafter"/>
</dbReference>
<sequence>MTDEPQYAVEATQTSVAILEALVDATEPVGVTELGNTVGVSKSVAHNHLSTLRAAGYVVKRGAKYEASLRPLALGERTREGLRFYQAAKQQLDNLAAATGETTMLFVLEETAGVPVSISEPEGGWSVPFRPGERLPLHVNAMGKALLASLPSDRVESVLDETDLVAPTDATIVDPDELTKELRRIRDDGIAFCRGEQYEGIVGVAAPLPDVGANRIAALGIAGPVERLNGRYLREDITGQVLSTTKSIQIDLTPN</sequence>
<evidence type="ECO:0000313" key="7">
    <source>
        <dbReference type="Proteomes" id="UP000242917"/>
    </source>
</evidence>
<dbReference type="Pfam" id="PF09339">
    <property type="entry name" value="HTH_IclR"/>
    <property type="match status" value="1"/>
</dbReference>
<dbReference type="KEGG" id="hta:BVU17_17645"/>
<dbReference type="Gene3D" id="1.10.10.10">
    <property type="entry name" value="Winged helix-like DNA-binding domain superfamily/Winged helix DNA-binding domain"/>
    <property type="match status" value="1"/>
</dbReference>
<dbReference type="GO" id="GO:0003677">
    <property type="term" value="F:DNA binding"/>
    <property type="evidence" value="ECO:0007669"/>
    <property type="project" value="UniProtKB-KW"/>
</dbReference>
<dbReference type="InterPro" id="IPR036388">
    <property type="entry name" value="WH-like_DNA-bd_sf"/>
</dbReference>
<evidence type="ECO:0000256" key="2">
    <source>
        <dbReference type="ARBA" id="ARBA00023125"/>
    </source>
</evidence>
<dbReference type="PANTHER" id="PTHR30136">
    <property type="entry name" value="HELIX-TURN-HELIX TRANSCRIPTIONAL REGULATOR, ICLR FAMILY"/>
    <property type="match status" value="1"/>
</dbReference>
<dbReference type="Pfam" id="PF01614">
    <property type="entry name" value="IclR_C"/>
    <property type="match status" value="1"/>
</dbReference>
<reference evidence="6 7" key="1">
    <citation type="submission" date="2017-01" db="EMBL/GenBank/DDBJ databases">
        <title>A Red Light-Sensitive Sensory Rhodopsin I From Haloarcula taiwanensis, A New Haloarchaeon Isolated From Taiwan.</title>
        <authorList>
            <person name="Yang C.-S."/>
            <person name="Han Y.-A."/>
            <person name="Chen P.-C."/>
            <person name="Ng W.V."/>
            <person name="Chen T.-W."/>
        </authorList>
    </citation>
    <scope>NUCLEOTIDE SEQUENCE [LARGE SCALE GENOMIC DNA]</scope>
    <source>
        <strain evidence="6 7">Taiwanensis</strain>
        <plasmid evidence="6 7">pNYT1</plasmid>
    </source>
</reference>
<dbReference type="AlphaFoldDB" id="A0A2H5A3S7"/>
<feature type="domain" description="HTH iclR-type" evidence="4">
    <location>
        <begin position="9"/>
        <end position="69"/>
    </location>
</feature>
<proteinExistence type="predicted"/>
<geneLocation type="plasmid" evidence="6 7">
    <name>pNYT1</name>
</geneLocation>
<dbReference type="PROSITE" id="PS51078">
    <property type="entry name" value="ICLR_ED"/>
    <property type="match status" value="1"/>
</dbReference>
<evidence type="ECO:0000259" key="4">
    <source>
        <dbReference type="PROSITE" id="PS51077"/>
    </source>
</evidence>
<dbReference type="CDD" id="cd00090">
    <property type="entry name" value="HTH_ARSR"/>
    <property type="match status" value="1"/>
</dbReference>
<dbReference type="OrthoDB" id="14763at2157"/>
<evidence type="ECO:0000313" key="6">
    <source>
        <dbReference type="EMBL" id="AUG49409.1"/>
    </source>
</evidence>
<dbReference type="GO" id="GO:0003700">
    <property type="term" value="F:DNA-binding transcription factor activity"/>
    <property type="evidence" value="ECO:0007669"/>
    <property type="project" value="TreeGrafter"/>
</dbReference>
<evidence type="ECO:0000259" key="5">
    <source>
        <dbReference type="PROSITE" id="PS51078"/>
    </source>
</evidence>
<dbReference type="InterPro" id="IPR050707">
    <property type="entry name" value="HTH_MetabolicPath_Reg"/>
</dbReference>
<keyword evidence="2" id="KW-0238">DNA-binding</keyword>
<evidence type="ECO:0000256" key="3">
    <source>
        <dbReference type="ARBA" id="ARBA00023163"/>
    </source>
</evidence>
<name>A0A2H5A3S7_9EURY</name>
<dbReference type="EMBL" id="CP019156">
    <property type="protein sequence ID" value="AUG49409.1"/>
    <property type="molecule type" value="Genomic_DNA"/>
</dbReference>
<accession>A0A2H5A3S7</accession>
<dbReference type="InterPro" id="IPR036390">
    <property type="entry name" value="WH_DNA-bd_sf"/>
</dbReference>
<dbReference type="Gene3D" id="3.30.450.40">
    <property type="match status" value="1"/>
</dbReference>
<dbReference type="InterPro" id="IPR014757">
    <property type="entry name" value="Tscrpt_reg_IclR_C"/>
</dbReference>
<feature type="domain" description="IclR-ED" evidence="5">
    <location>
        <begin position="70"/>
        <end position="254"/>
    </location>
</feature>
<dbReference type="PROSITE" id="PS51077">
    <property type="entry name" value="HTH_ICLR"/>
    <property type="match status" value="1"/>
</dbReference>
<keyword evidence="3" id="KW-0804">Transcription</keyword>
<dbReference type="InterPro" id="IPR005471">
    <property type="entry name" value="Tscrpt_reg_IclR_N"/>
</dbReference>
<dbReference type="PANTHER" id="PTHR30136:SF35">
    <property type="entry name" value="HTH-TYPE TRANSCRIPTIONAL REGULATOR RV1719"/>
    <property type="match status" value="1"/>
</dbReference>
<keyword evidence="7" id="KW-1185">Reference proteome</keyword>
<dbReference type="Proteomes" id="UP000242917">
    <property type="component" value="Plasmid pNYT1"/>
</dbReference>
<evidence type="ECO:0000256" key="1">
    <source>
        <dbReference type="ARBA" id="ARBA00023015"/>
    </source>
</evidence>
<dbReference type="SMART" id="SM00346">
    <property type="entry name" value="HTH_ICLR"/>
    <property type="match status" value="1"/>
</dbReference>
<dbReference type="InterPro" id="IPR011991">
    <property type="entry name" value="ArsR-like_HTH"/>
</dbReference>
<keyword evidence="1" id="KW-0805">Transcription regulation</keyword>